<gene>
    <name evidence="4" type="ORF">ENJ10_07210</name>
</gene>
<evidence type="ECO:0000313" key="4">
    <source>
        <dbReference type="EMBL" id="HED10460.1"/>
    </source>
</evidence>
<dbReference type="InterPro" id="IPR038492">
    <property type="entry name" value="GBBH-like_N_sf"/>
</dbReference>
<feature type="domain" description="Gamma-butyrobetaine hydroxylase-like N-terminal" evidence="3">
    <location>
        <begin position="10"/>
        <end position="96"/>
    </location>
</feature>
<reference evidence="4" key="1">
    <citation type="journal article" date="2020" name="mSystems">
        <title>Genome- and Community-Level Interaction Insights into Carbon Utilization and Element Cycling Functions of Hydrothermarchaeota in Hydrothermal Sediment.</title>
        <authorList>
            <person name="Zhou Z."/>
            <person name="Liu Y."/>
            <person name="Xu W."/>
            <person name="Pan J."/>
            <person name="Luo Z.H."/>
            <person name="Li M."/>
        </authorList>
    </citation>
    <scope>NUCLEOTIDE SEQUENCE [LARGE SCALE GENOMIC DNA]</scope>
    <source>
        <strain evidence="4">HyVt-456</strain>
    </source>
</reference>
<dbReference type="Proteomes" id="UP000886005">
    <property type="component" value="Unassembled WGS sequence"/>
</dbReference>
<keyword evidence="2" id="KW-0408">Iron</keyword>
<dbReference type="Pfam" id="PF06155">
    <property type="entry name" value="GBBH-like_N"/>
    <property type="match status" value="1"/>
</dbReference>
<dbReference type="Gene3D" id="3.30.2020.30">
    <property type="match status" value="1"/>
</dbReference>
<accession>A0A7V1LM34</accession>
<dbReference type="InterPro" id="IPR010376">
    <property type="entry name" value="GBBH-like_N"/>
</dbReference>
<comment type="caution">
    <text evidence="4">The sequence shown here is derived from an EMBL/GenBank/DDBJ whole genome shotgun (WGS) entry which is preliminary data.</text>
</comment>
<evidence type="ECO:0000256" key="1">
    <source>
        <dbReference type="ARBA" id="ARBA00022723"/>
    </source>
</evidence>
<organism evidence="4">
    <name type="scientific">Caldithrix abyssi</name>
    <dbReference type="NCBI Taxonomy" id="187145"/>
    <lineage>
        <taxon>Bacteria</taxon>
        <taxon>Pseudomonadati</taxon>
        <taxon>Calditrichota</taxon>
        <taxon>Calditrichia</taxon>
        <taxon>Calditrichales</taxon>
        <taxon>Calditrichaceae</taxon>
        <taxon>Caldithrix</taxon>
    </lineage>
</organism>
<evidence type="ECO:0000256" key="2">
    <source>
        <dbReference type="ARBA" id="ARBA00023004"/>
    </source>
</evidence>
<evidence type="ECO:0000259" key="3">
    <source>
        <dbReference type="Pfam" id="PF06155"/>
    </source>
</evidence>
<dbReference type="AlphaFoldDB" id="A0A7V1LM34"/>
<dbReference type="PANTHER" id="PTHR35303">
    <property type="entry name" value="OS02G0197800 PROTEIN"/>
    <property type="match status" value="1"/>
</dbReference>
<dbReference type="GO" id="GO:0046872">
    <property type="term" value="F:metal ion binding"/>
    <property type="evidence" value="ECO:0007669"/>
    <property type="project" value="UniProtKB-KW"/>
</dbReference>
<keyword evidence="1" id="KW-0479">Metal-binding</keyword>
<protein>
    <submittedName>
        <fullName evidence="4">DUF971 domain-containing protein</fullName>
    </submittedName>
</protein>
<dbReference type="EMBL" id="DRLD01000200">
    <property type="protein sequence ID" value="HED10460.1"/>
    <property type="molecule type" value="Genomic_DNA"/>
</dbReference>
<sequence length="103" mass="12066">MFPESIEQISDQVITITWDDGQTQIFFADSTRKACPCATCKDEKEESSAKKNPFKVLKMTPQNIYYTKWEMVGRYAIRFVFSDRHDSGIYTFDYLREIGEKAE</sequence>
<proteinExistence type="predicted"/>
<name>A0A7V1LM34_CALAY</name>